<protein>
    <submittedName>
        <fullName evidence="2 3">Uncharacterized protein</fullName>
    </submittedName>
</protein>
<feature type="compositionally biased region" description="Low complexity" evidence="1">
    <location>
        <begin position="71"/>
        <end position="83"/>
    </location>
</feature>
<feature type="compositionally biased region" description="Pro residues" evidence="1">
    <location>
        <begin position="158"/>
        <end position="173"/>
    </location>
</feature>
<dbReference type="InParanoid" id="A0A2K2DLI7"/>
<name>A0A2K2DLI7_BRADI</name>
<evidence type="ECO:0000313" key="2">
    <source>
        <dbReference type="EMBL" id="PNT75131.1"/>
    </source>
</evidence>
<evidence type="ECO:0000256" key="1">
    <source>
        <dbReference type="SAM" id="MobiDB-lite"/>
    </source>
</evidence>
<feature type="region of interest" description="Disordered" evidence="1">
    <location>
        <begin position="1"/>
        <end position="23"/>
    </location>
</feature>
<feature type="compositionally biased region" description="Low complexity" evidence="1">
    <location>
        <begin position="110"/>
        <end position="150"/>
    </location>
</feature>
<evidence type="ECO:0000313" key="3">
    <source>
        <dbReference type="EnsemblPlants" id="PNT75131"/>
    </source>
</evidence>
<dbReference type="Gramene" id="PNT75131">
    <property type="protein sequence ID" value="PNT75131"/>
    <property type="gene ID" value="BRADI_1g27958v3"/>
</dbReference>
<reference evidence="2 3" key="1">
    <citation type="journal article" date="2010" name="Nature">
        <title>Genome sequencing and analysis of the model grass Brachypodium distachyon.</title>
        <authorList>
            <consortium name="International Brachypodium Initiative"/>
        </authorList>
    </citation>
    <scope>NUCLEOTIDE SEQUENCE [LARGE SCALE GENOMIC DNA]</scope>
    <source>
        <strain evidence="2 3">Bd21</strain>
    </source>
</reference>
<organism evidence="2">
    <name type="scientific">Brachypodium distachyon</name>
    <name type="common">Purple false brome</name>
    <name type="synonym">Trachynia distachya</name>
    <dbReference type="NCBI Taxonomy" id="15368"/>
    <lineage>
        <taxon>Eukaryota</taxon>
        <taxon>Viridiplantae</taxon>
        <taxon>Streptophyta</taxon>
        <taxon>Embryophyta</taxon>
        <taxon>Tracheophyta</taxon>
        <taxon>Spermatophyta</taxon>
        <taxon>Magnoliopsida</taxon>
        <taxon>Liliopsida</taxon>
        <taxon>Poales</taxon>
        <taxon>Poaceae</taxon>
        <taxon>BOP clade</taxon>
        <taxon>Pooideae</taxon>
        <taxon>Stipodae</taxon>
        <taxon>Brachypodieae</taxon>
        <taxon>Brachypodium</taxon>
    </lineage>
</organism>
<accession>A0A2K2DLI7</accession>
<dbReference type="EnsemblPlants" id="PNT75131">
    <property type="protein sequence ID" value="PNT75131"/>
    <property type="gene ID" value="BRADI_1g27958v3"/>
</dbReference>
<dbReference type="Proteomes" id="UP000008810">
    <property type="component" value="Chromosome 1"/>
</dbReference>
<feature type="region of interest" description="Disordered" evidence="1">
    <location>
        <begin position="37"/>
        <end position="83"/>
    </location>
</feature>
<evidence type="ECO:0000313" key="4">
    <source>
        <dbReference type="Proteomes" id="UP000008810"/>
    </source>
</evidence>
<sequence>MQNLTRGPTRRSQRGATLDKLSEPDCFDKGRVFSISGDLARASPRPPLPSLPRPASRSRPDSVEATHGSRRLPNAARAPLAAAGSPRCLLLSAAYRSSTSTARSLRRPRLLLPQAPAAPHRSPTSAAHTSPPRASSSATTTPKPSPSGSSCWRQEEAGPPPSSSHSPSPPPPILYWRVPGLSDPLTHPFSDRLLSLLGHPGDWGEAKLFLSRSEN</sequence>
<reference evidence="3" key="3">
    <citation type="submission" date="2018-08" db="UniProtKB">
        <authorList>
            <consortium name="EnsemblPlants"/>
        </authorList>
    </citation>
    <scope>IDENTIFICATION</scope>
    <source>
        <strain evidence="3">cv. Bd21</strain>
    </source>
</reference>
<gene>
    <name evidence="2" type="ORF">BRADI_1g27958v3</name>
</gene>
<feature type="region of interest" description="Disordered" evidence="1">
    <location>
        <begin position="99"/>
        <end position="177"/>
    </location>
</feature>
<dbReference type="EMBL" id="CM000880">
    <property type="protein sequence ID" value="PNT75131.1"/>
    <property type="molecule type" value="Genomic_DNA"/>
</dbReference>
<proteinExistence type="predicted"/>
<dbReference type="AlphaFoldDB" id="A0A2K2DLI7"/>
<keyword evidence="4" id="KW-1185">Reference proteome</keyword>
<reference evidence="2" key="2">
    <citation type="submission" date="2017-06" db="EMBL/GenBank/DDBJ databases">
        <title>WGS assembly of Brachypodium distachyon.</title>
        <authorList>
            <consortium name="The International Brachypodium Initiative"/>
            <person name="Lucas S."/>
            <person name="Harmon-Smith M."/>
            <person name="Lail K."/>
            <person name="Tice H."/>
            <person name="Grimwood J."/>
            <person name="Bruce D."/>
            <person name="Barry K."/>
            <person name="Shu S."/>
            <person name="Lindquist E."/>
            <person name="Wang M."/>
            <person name="Pitluck S."/>
            <person name="Vogel J.P."/>
            <person name="Garvin D.F."/>
            <person name="Mockler T.C."/>
            <person name="Schmutz J."/>
            <person name="Rokhsar D."/>
            <person name="Bevan M.W."/>
        </authorList>
    </citation>
    <scope>NUCLEOTIDE SEQUENCE</scope>
    <source>
        <strain evidence="2">Bd21</strain>
    </source>
</reference>